<accession>A0ABS7KYB3</accession>
<dbReference type="InterPro" id="IPR000551">
    <property type="entry name" value="MerR-type_HTH_dom"/>
</dbReference>
<keyword evidence="5" id="KW-0175">Coiled coil</keyword>
<dbReference type="EMBL" id="JAIKTU010000007">
    <property type="protein sequence ID" value="MBY0755804.1"/>
    <property type="molecule type" value="Genomic_DNA"/>
</dbReference>
<evidence type="ECO:0000256" key="4">
    <source>
        <dbReference type="ARBA" id="ARBA00023163"/>
    </source>
</evidence>
<dbReference type="PANTHER" id="PTHR30204:SF69">
    <property type="entry name" value="MERR-FAMILY TRANSCRIPTIONAL REGULATOR"/>
    <property type="match status" value="1"/>
</dbReference>
<comment type="caution">
    <text evidence="7">The sequence shown here is derived from an EMBL/GenBank/DDBJ whole genome shotgun (WGS) entry which is preliminary data.</text>
</comment>
<name>A0ABS7KYB3_CLOSR</name>
<dbReference type="PANTHER" id="PTHR30204">
    <property type="entry name" value="REDOX-CYCLING DRUG-SENSING TRANSCRIPTIONAL ACTIVATOR SOXR"/>
    <property type="match status" value="1"/>
</dbReference>
<feature type="domain" description="HTH merR-type" evidence="6">
    <location>
        <begin position="4"/>
        <end position="74"/>
    </location>
</feature>
<evidence type="ECO:0000256" key="5">
    <source>
        <dbReference type="SAM" id="Coils"/>
    </source>
</evidence>
<dbReference type="InterPro" id="IPR047057">
    <property type="entry name" value="MerR_fam"/>
</dbReference>
<dbReference type="CDD" id="cd01107">
    <property type="entry name" value="HTH_BmrR"/>
    <property type="match status" value="1"/>
</dbReference>
<evidence type="ECO:0000313" key="7">
    <source>
        <dbReference type="EMBL" id="MBY0755804.1"/>
    </source>
</evidence>
<dbReference type="InterPro" id="IPR011256">
    <property type="entry name" value="Reg_factor_effector_dom_sf"/>
</dbReference>
<feature type="coiled-coil region" evidence="5">
    <location>
        <begin position="82"/>
        <end position="112"/>
    </location>
</feature>
<dbReference type="Pfam" id="PF13411">
    <property type="entry name" value="MerR_1"/>
    <property type="match status" value="1"/>
</dbReference>
<gene>
    <name evidence="7" type="ORF">K5V21_10090</name>
</gene>
<dbReference type="SUPFAM" id="SSF55136">
    <property type="entry name" value="Probable bacterial effector-binding domain"/>
    <property type="match status" value="1"/>
</dbReference>
<keyword evidence="1" id="KW-0678">Repressor</keyword>
<dbReference type="PROSITE" id="PS00552">
    <property type="entry name" value="HTH_MERR_1"/>
    <property type="match status" value="1"/>
</dbReference>
<organism evidence="7 8">
    <name type="scientific">Clostridium sardiniense</name>
    <name type="common">Clostridium absonum</name>
    <dbReference type="NCBI Taxonomy" id="29369"/>
    <lineage>
        <taxon>Bacteria</taxon>
        <taxon>Bacillati</taxon>
        <taxon>Bacillota</taxon>
        <taxon>Clostridia</taxon>
        <taxon>Eubacteriales</taxon>
        <taxon>Clostridiaceae</taxon>
        <taxon>Clostridium</taxon>
    </lineage>
</organism>
<protein>
    <submittedName>
        <fullName evidence="7">Helix-turn-helix domain-containing protein</fullName>
    </submittedName>
</protein>
<dbReference type="RefSeq" id="WP_221861145.1">
    <property type="nucleotide sequence ID" value="NZ_JAIKTU010000007.1"/>
</dbReference>
<keyword evidence="2" id="KW-0805">Transcription regulation</keyword>
<dbReference type="PROSITE" id="PS50937">
    <property type="entry name" value="HTH_MERR_2"/>
    <property type="match status" value="1"/>
</dbReference>
<evidence type="ECO:0000256" key="3">
    <source>
        <dbReference type="ARBA" id="ARBA00023125"/>
    </source>
</evidence>
<evidence type="ECO:0000256" key="1">
    <source>
        <dbReference type="ARBA" id="ARBA00022491"/>
    </source>
</evidence>
<dbReference type="Proteomes" id="UP001299068">
    <property type="component" value="Unassembled WGS sequence"/>
</dbReference>
<dbReference type="SUPFAM" id="SSF46955">
    <property type="entry name" value="Putative DNA-binding domain"/>
    <property type="match status" value="1"/>
</dbReference>
<dbReference type="InterPro" id="IPR009061">
    <property type="entry name" value="DNA-bd_dom_put_sf"/>
</dbReference>
<dbReference type="Gene3D" id="1.10.1660.10">
    <property type="match status" value="1"/>
</dbReference>
<keyword evidence="8" id="KW-1185">Reference proteome</keyword>
<sequence>MKKYYSIGEVSKITDVSIDRLRNYDKIDLLKPKYVDSKTGYRYYIGEQFRQLRFIKYLRKINVPLADIKMILNKETSSEKFILFLHEKIHEIENEIENLNLIKEDISELKLNMEYSMKRSNVEHIYIKDIEERYAVSRNINKDTESILEHREDIFGIFRSEEPSLINKRVIEKGIYIEDYKNLYSKSTNIFIITKNCKEKSNLIIPKGTYICLSYKEGRRDEAIKRLGEYIKENNIITKGICLNVILYTMPKEEFQFQVLI</sequence>
<keyword evidence="4" id="KW-0804">Transcription</keyword>
<reference evidence="7 8" key="1">
    <citation type="journal article" date="2021" name="Cell Host Microbe">
        <title>in vivo commensal control of Clostridioides difficile virulence.</title>
        <authorList>
            <person name="Girinathan B.P."/>
            <person name="Dibenedetto N."/>
            <person name="Worley J.N."/>
            <person name="Peltier J."/>
            <person name="Arrieta-Ortiz M.L."/>
            <person name="Rupa Christinal Immanuel S."/>
            <person name="Lavin R."/>
            <person name="Delaney M.L."/>
            <person name="Cummins C."/>
            <person name="Hoffmann M."/>
            <person name="Luo Y."/>
            <person name="Gonzalez-Escalona N."/>
            <person name="Allard M."/>
            <person name="Onderdonk A.B."/>
            <person name="Gerber G.K."/>
            <person name="Sonenshein A.L."/>
            <person name="Baliga N."/>
            <person name="Dupuy B."/>
            <person name="Bry L."/>
        </authorList>
    </citation>
    <scope>NUCLEOTIDE SEQUENCE [LARGE SCALE GENOMIC DNA]</scope>
    <source>
        <strain evidence="7 8">DSM 599</strain>
    </source>
</reference>
<proteinExistence type="predicted"/>
<evidence type="ECO:0000259" key="6">
    <source>
        <dbReference type="PROSITE" id="PS50937"/>
    </source>
</evidence>
<dbReference type="SMART" id="SM00422">
    <property type="entry name" value="HTH_MERR"/>
    <property type="match status" value="1"/>
</dbReference>
<keyword evidence="3" id="KW-0238">DNA-binding</keyword>
<evidence type="ECO:0000313" key="8">
    <source>
        <dbReference type="Proteomes" id="UP001299068"/>
    </source>
</evidence>
<evidence type="ECO:0000256" key="2">
    <source>
        <dbReference type="ARBA" id="ARBA00023015"/>
    </source>
</evidence>